<evidence type="ECO:0000313" key="5">
    <source>
        <dbReference type="Proteomes" id="UP000054359"/>
    </source>
</evidence>
<protein>
    <recommendedName>
        <fullName evidence="2">LYR motif-containing protein 9</fullName>
    </recommendedName>
</protein>
<accession>A0A087T5A3</accession>
<dbReference type="InterPro" id="IPR008011">
    <property type="entry name" value="Complex1_LYR_dom"/>
</dbReference>
<proteinExistence type="inferred from homology"/>
<gene>
    <name evidence="4" type="ORF">X975_13925</name>
</gene>
<dbReference type="EMBL" id="KK113478">
    <property type="protein sequence ID" value="KFM60292.1"/>
    <property type="molecule type" value="Genomic_DNA"/>
</dbReference>
<keyword evidence="5" id="KW-1185">Reference proteome</keyword>
<name>A0A087T5A3_STEMI</name>
<dbReference type="PANTHER" id="PTHR47061:SF1">
    <property type="entry name" value="LYR MOTIF-CONTAINING PROTEIN 9"/>
    <property type="match status" value="1"/>
</dbReference>
<evidence type="ECO:0000256" key="2">
    <source>
        <dbReference type="ARBA" id="ARBA00026234"/>
    </source>
</evidence>
<comment type="similarity">
    <text evidence="1">Belongs to the complex I LYR family. LYRM9 subfamily.</text>
</comment>
<evidence type="ECO:0000313" key="4">
    <source>
        <dbReference type="EMBL" id="KFM60292.1"/>
    </source>
</evidence>
<dbReference type="Proteomes" id="UP000054359">
    <property type="component" value="Unassembled WGS sequence"/>
</dbReference>
<dbReference type="Pfam" id="PF05347">
    <property type="entry name" value="Complex1_LYR"/>
    <property type="match status" value="1"/>
</dbReference>
<evidence type="ECO:0000259" key="3">
    <source>
        <dbReference type="Pfam" id="PF05347"/>
    </source>
</evidence>
<organism evidence="4 5">
    <name type="scientific">Stegodyphus mimosarum</name>
    <name type="common">African social velvet spider</name>
    <dbReference type="NCBI Taxonomy" id="407821"/>
    <lineage>
        <taxon>Eukaryota</taxon>
        <taxon>Metazoa</taxon>
        <taxon>Ecdysozoa</taxon>
        <taxon>Arthropoda</taxon>
        <taxon>Chelicerata</taxon>
        <taxon>Arachnida</taxon>
        <taxon>Araneae</taxon>
        <taxon>Araneomorphae</taxon>
        <taxon>Entelegynae</taxon>
        <taxon>Eresoidea</taxon>
        <taxon>Eresidae</taxon>
        <taxon>Stegodyphus</taxon>
    </lineage>
</organism>
<dbReference type="CDD" id="cd20269">
    <property type="entry name" value="Complex1_LYR_LYRM9"/>
    <property type="match status" value="1"/>
</dbReference>
<dbReference type="InterPro" id="IPR045291">
    <property type="entry name" value="Complex1_LYR_LYRM9"/>
</dbReference>
<sequence>MTVNKVIGNPLSLYKYLLRQCKKLPSNAEEHYKHHIRQSFNSHLDESNPERIKQIMARAIEDAEWIVKKYSKRP</sequence>
<feature type="domain" description="Complex 1 LYR protein" evidence="3">
    <location>
        <begin position="10"/>
        <end position="64"/>
    </location>
</feature>
<reference evidence="4 5" key="1">
    <citation type="submission" date="2013-11" db="EMBL/GenBank/DDBJ databases">
        <title>Genome sequencing of Stegodyphus mimosarum.</title>
        <authorList>
            <person name="Bechsgaard J."/>
        </authorList>
    </citation>
    <scope>NUCLEOTIDE SEQUENCE [LARGE SCALE GENOMIC DNA]</scope>
</reference>
<dbReference type="STRING" id="407821.A0A087T5A3"/>
<dbReference type="PANTHER" id="PTHR47061">
    <property type="entry name" value="LYR MOTIF-CONTAINING PROTEIN 9"/>
    <property type="match status" value="1"/>
</dbReference>
<dbReference type="OrthoDB" id="190541at2759"/>
<feature type="non-terminal residue" evidence="4">
    <location>
        <position position="74"/>
    </location>
</feature>
<dbReference type="InterPro" id="IPR052151">
    <property type="entry name" value="Complex_I_LYR"/>
</dbReference>
<dbReference type="OMA" id="HYKHHVR"/>
<evidence type="ECO:0000256" key="1">
    <source>
        <dbReference type="ARBA" id="ARBA00025757"/>
    </source>
</evidence>
<dbReference type="AlphaFoldDB" id="A0A087T5A3"/>